<dbReference type="AlphaFoldDB" id="A0A2J6WKH2"/>
<gene>
    <name evidence="2" type="ORF">C0186_04600</name>
</gene>
<dbReference type="InterPro" id="IPR013442">
    <property type="entry name" value="SSO1393-like"/>
</dbReference>
<accession>A0A2J6WKH2</accession>
<dbReference type="Proteomes" id="UP000242288">
    <property type="component" value="Unassembled WGS sequence"/>
</dbReference>
<dbReference type="NCBIfam" id="TIGR02619">
    <property type="entry name" value="putative CRISPR-associated protein, APE2256 family"/>
    <property type="match status" value="1"/>
</dbReference>
<protein>
    <recommendedName>
        <fullName evidence="1">CRISPR system ring nuclease SSO1393-like domain-containing protein</fullName>
    </recommendedName>
</protein>
<evidence type="ECO:0000259" key="1">
    <source>
        <dbReference type="Pfam" id="PF09651"/>
    </source>
</evidence>
<dbReference type="Gene3D" id="1.10.196.30">
    <property type="match status" value="1"/>
</dbReference>
<evidence type="ECO:0000313" key="3">
    <source>
        <dbReference type="Proteomes" id="UP000242288"/>
    </source>
</evidence>
<evidence type="ECO:0000313" key="2">
    <source>
        <dbReference type="EMBL" id="PMP70902.1"/>
    </source>
</evidence>
<feature type="domain" description="CRISPR system ring nuclease SSO1393-like" evidence="1">
    <location>
        <begin position="57"/>
        <end position="199"/>
    </location>
</feature>
<dbReference type="EMBL" id="PNIO01000036">
    <property type="protein sequence ID" value="PMP70902.1"/>
    <property type="molecule type" value="Genomic_DNA"/>
</dbReference>
<proteinExistence type="predicted"/>
<sequence length="270" mass="31718">MKEFHIISTGNSLLTNAQKAGVFPERKTSEEDYWRSLLENPQEINRLVEFLKSAPYKHSAEMNTFLRITQGKPKELIEVYLFGTKTASNELCRVAIEKFLKDSGYAIYTPYEISGYFWEAKYYDTSYALDRFKLGISELVDRLIYIAKKKQKENYKVFFNPTGGLKAHVIATALVGIITDCEIYYMNEEFHEVVFLPKLFYIPKGKELELLKKLSSKRVVRYEEYEILEKEYSEEIERLEIYGLIGRLPDEFQKTLWITNKGLLFIHEQS</sequence>
<organism evidence="2 3">
    <name type="scientific">Thermodesulfovibrio aggregans</name>
    <dbReference type="NCBI Taxonomy" id="86166"/>
    <lineage>
        <taxon>Bacteria</taxon>
        <taxon>Pseudomonadati</taxon>
        <taxon>Nitrospirota</taxon>
        <taxon>Thermodesulfovibrionia</taxon>
        <taxon>Thermodesulfovibrionales</taxon>
        <taxon>Thermodesulfovibrionaceae</taxon>
        <taxon>Thermodesulfovibrio</taxon>
    </lineage>
</organism>
<dbReference type="Gene3D" id="3.40.50.10770">
    <property type="entry name" value="Hypothetical protein VC1899 like domain (Restriction endonuclease-like)"/>
    <property type="match status" value="1"/>
</dbReference>
<name>A0A2J6WKH2_9BACT</name>
<dbReference type="Pfam" id="PF09651">
    <property type="entry name" value="Cas_APE2256"/>
    <property type="match status" value="1"/>
</dbReference>
<comment type="caution">
    <text evidence="2">The sequence shown here is derived from an EMBL/GenBank/DDBJ whole genome shotgun (WGS) entry which is preliminary data.</text>
</comment>
<reference evidence="2 3" key="1">
    <citation type="submission" date="2018-01" db="EMBL/GenBank/DDBJ databases">
        <title>Metagenomic assembled genomes from two thermal pools in the Uzon Caldera, Kamchatka, Russia.</title>
        <authorList>
            <person name="Wilkins L."/>
            <person name="Ettinger C."/>
        </authorList>
    </citation>
    <scope>NUCLEOTIDE SEQUENCE [LARGE SCALE GENOMIC DNA]</scope>
    <source>
        <strain evidence="2">ZAV-04</strain>
    </source>
</reference>